<evidence type="ECO:0000256" key="8">
    <source>
        <dbReference type="ARBA" id="ARBA00022741"/>
    </source>
</evidence>
<keyword evidence="9" id="KW-0418">Kinase</keyword>
<feature type="region of interest" description="Disordered" evidence="15">
    <location>
        <begin position="404"/>
        <end position="430"/>
    </location>
</feature>
<keyword evidence="10 14" id="KW-0067">ATP-binding</keyword>
<dbReference type="OrthoDB" id="193931at2759"/>
<feature type="compositionally biased region" description="Polar residues" evidence="15">
    <location>
        <begin position="809"/>
        <end position="836"/>
    </location>
</feature>
<dbReference type="PROSITE" id="PS50030">
    <property type="entry name" value="UBA"/>
    <property type="match status" value="1"/>
</dbReference>
<dbReference type="InterPro" id="IPR015940">
    <property type="entry name" value="UBA"/>
</dbReference>
<keyword evidence="6" id="KW-0808">Transferase</keyword>
<dbReference type="Gene3D" id="1.10.510.10">
    <property type="entry name" value="Transferase(Phosphotransferase) domain 1"/>
    <property type="match status" value="1"/>
</dbReference>
<reference evidence="20" key="1">
    <citation type="submission" date="2025-08" db="UniProtKB">
        <authorList>
            <consortium name="RefSeq"/>
        </authorList>
    </citation>
    <scope>IDENTIFICATION</scope>
    <source>
        <tissue evidence="20">Tentacle</tissue>
    </source>
</reference>
<feature type="compositionally biased region" description="Basic and acidic residues" evidence="15">
    <location>
        <begin position="361"/>
        <end position="371"/>
    </location>
</feature>
<keyword evidence="11" id="KW-0460">Magnesium</keyword>
<dbReference type="FunFam" id="1.10.510.10:FF:000156">
    <property type="entry name" value="Serine/threonine-protein kinase SIK3 homolog"/>
    <property type="match status" value="1"/>
</dbReference>
<feature type="domain" description="UBA" evidence="17">
    <location>
        <begin position="294"/>
        <end position="334"/>
    </location>
</feature>
<dbReference type="GO" id="GO:0046872">
    <property type="term" value="F:metal ion binding"/>
    <property type="evidence" value="ECO:0007669"/>
    <property type="project" value="UniProtKB-KW"/>
</dbReference>
<feature type="region of interest" description="Disordered" evidence="15">
    <location>
        <begin position="548"/>
        <end position="596"/>
    </location>
</feature>
<dbReference type="Pfam" id="PF02149">
    <property type="entry name" value="KA1"/>
    <property type="match status" value="1"/>
</dbReference>
<feature type="compositionally biased region" description="Polar residues" evidence="15">
    <location>
        <begin position="548"/>
        <end position="568"/>
    </location>
</feature>
<dbReference type="PROSITE" id="PS00108">
    <property type="entry name" value="PROTEIN_KINASE_ST"/>
    <property type="match status" value="1"/>
</dbReference>
<evidence type="ECO:0000256" key="15">
    <source>
        <dbReference type="SAM" id="MobiDB-lite"/>
    </source>
</evidence>
<feature type="compositionally biased region" description="Polar residues" evidence="15">
    <location>
        <begin position="406"/>
        <end position="421"/>
    </location>
</feature>
<keyword evidence="19" id="KW-1185">Reference proteome</keyword>
<feature type="region of interest" description="Disordered" evidence="15">
    <location>
        <begin position="768"/>
        <end position="788"/>
    </location>
</feature>
<feature type="domain" description="KA1" evidence="18">
    <location>
        <begin position="1115"/>
        <end position="1164"/>
    </location>
</feature>
<evidence type="ECO:0000256" key="11">
    <source>
        <dbReference type="ARBA" id="ARBA00022842"/>
    </source>
</evidence>
<comment type="catalytic activity">
    <reaction evidence="12">
        <text>L-threonyl-[protein] + ATP = O-phospho-L-threonyl-[protein] + ADP + H(+)</text>
        <dbReference type="Rhea" id="RHEA:46608"/>
        <dbReference type="Rhea" id="RHEA-COMP:11060"/>
        <dbReference type="Rhea" id="RHEA-COMP:11605"/>
        <dbReference type="ChEBI" id="CHEBI:15378"/>
        <dbReference type="ChEBI" id="CHEBI:30013"/>
        <dbReference type="ChEBI" id="CHEBI:30616"/>
        <dbReference type="ChEBI" id="CHEBI:61977"/>
        <dbReference type="ChEBI" id="CHEBI:456216"/>
        <dbReference type="EC" id="2.7.11.1"/>
    </reaction>
</comment>
<dbReference type="InterPro" id="IPR011009">
    <property type="entry name" value="Kinase-like_dom_sf"/>
</dbReference>
<dbReference type="InterPro" id="IPR028375">
    <property type="entry name" value="KA1/Ssp2_C"/>
</dbReference>
<feature type="region of interest" description="Disordered" evidence="15">
    <location>
        <begin position="809"/>
        <end position="889"/>
    </location>
</feature>
<evidence type="ECO:0000256" key="5">
    <source>
        <dbReference type="ARBA" id="ARBA00022553"/>
    </source>
</evidence>
<feature type="compositionally biased region" description="Basic and acidic residues" evidence="15">
    <location>
        <begin position="698"/>
        <end position="707"/>
    </location>
</feature>
<evidence type="ECO:0000259" key="18">
    <source>
        <dbReference type="PROSITE" id="PS50032"/>
    </source>
</evidence>
<organism evidence="19 20">
    <name type="scientific">Actinia tenebrosa</name>
    <name type="common">Australian red waratah sea anemone</name>
    <dbReference type="NCBI Taxonomy" id="6105"/>
    <lineage>
        <taxon>Eukaryota</taxon>
        <taxon>Metazoa</taxon>
        <taxon>Cnidaria</taxon>
        <taxon>Anthozoa</taxon>
        <taxon>Hexacorallia</taxon>
        <taxon>Actiniaria</taxon>
        <taxon>Actiniidae</taxon>
        <taxon>Actinia</taxon>
    </lineage>
</organism>
<dbReference type="InterPro" id="IPR017441">
    <property type="entry name" value="Protein_kinase_ATP_BS"/>
</dbReference>
<dbReference type="AlphaFoldDB" id="A0A6P8H915"/>
<proteinExistence type="inferred from homology"/>
<dbReference type="InterPro" id="IPR034672">
    <property type="entry name" value="SIK"/>
</dbReference>
<gene>
    <name evidence="20" type="primary">LOC116286806</name>
</gene>
<dbReference type="FunFam" id="3.30.200.20:FF:000003">
    <property type="entry name" value="Non-specific serine/threonine protein kinase"/>
    <property type="match status" value="1"/>
</dbReference>
<dbReference type="InterPro" id="IPR001772">
    <property type="entry name" value="KA1_dom"/>
</dbReference>
<evidence type="ECO:0000256" key="9">
    <source>
        <dbReference type="ARBA" id="ARBA00022777"/>
    </source>
</evidence>
<dbReference type="PANTHER" id="PTHR24346:SF42">
    <property type="entry name" value="SERINE_THREONINE-PROTEIN KINASE SIK3"/>
    <property type="match status" value="1"/>
</dbReference>
<feature type="binding site" evidence="14">
    <location>
        <position position="49"/>
    </location>
    <ligand>
        <name>ATP</name>
        <dbReference type="ChEBI" id="CHEBI:30616"/>
    </ligand>
</feature>
<evidence type="ECO:0000256" key="6">
    <source>
        <dbReference type="ARBA" id="ARBA00022679"/>
    </source>
</evidence>
<dbReference type="GeneID" id="116286806"/>
<dbReference type="Proteomes" id="UP000515163">
    <property type="component" value="Unplaced"/>
</dbReference>
<dbReference type="InterPro" id="IPR000719">
    <property type="entry name" value="Prot_kinase_dom"/>
</dbReference>
<feature type="compositionally biased region" description="Low complexity" evidence="15">
    <location>
        <begin position="340"/>
        <end position="357"/>
    </location>
</feature>
<sequence length="1164" mass="129749">MAAKPRTHSRHGSVVRIGFYNIEKTIGKGNFAVVKLATHYITKVKVAVKIIDKSQLDEDNLKKVFREVQVMKLVDHPNIVKLHEVMETDRMLYLVTEFASKGEIFDHLVAHGRMHEREARQKFKQIVSAIDYCHKKNVVHRDLKAENLLLDEDMNIKIADFGFSNIFQPSKKLKTWCGSPPYAAPELFEGKEYLGPEVDIWSLGVVLYVLVCGALPFDGSTLQSLRSRVLDGRFRIPFFMSTECEHLIRHMLVRDPVKRYTVKQIRQHRWMTENGNVPDVEDPTHIEPPCEENEFDQDVLREMEAMGLDREKTIQTIQTKSYDPNAGIYSLLVEKRKKSGASSSTATSTTPQETSVTPNPHRSETTPHDDGTEMMDTDAEVERATAHARSSGRRESIVPVVHVTPDSPTRELTTNTWQSTSEENEEDDLVAEEMPPNIKAYLANRRYTVTAVDPMHEISEELRELLNQKLEGGPPSPENPYPIPPFPGMTPFSPTTDLSLAYKEQILQVPSVFQLRQPFGRRASDGAASLGAGIAQFNALRALTQLGDTDLSNPGSQVDNSQCSSTPAPYTVSPGPSSPHMSEANDSGSDQEPDPEAVARYLSRRGARQRHTLGVTEPSSEIPDDLQMKLLQLPLKARRGFSPVRERNPRENNLVPTHGGIRYTSSRRASDGAASILAFKQHLERLERNQGSGSKRNSLKELQEEHQKLREQYGSLVEEETQRVQQQQQQLHNLHHHCQMMGRRASDGSEALASTIAQFQQQLQEQAKKDLELESSRTAPSQEDDLEDKEILLEPQLQQQMQRLNIETCGSSVGSTSGHYESSTSQSGIPSVSPRTSVILEGSDPRQVYSTQNALSTSPTPSSLVLDPSSSTSSDLSPPLSPLPAVSLSQRYPVPEVQSMGTSSGTDERILPDSALIPGFPMNFAHLSPHLGTHLINENDLVDLSSVPWPADSGRLSPTTASLISTLGNPLTSRLASTTGQRTPLRHYRHHTVPSSQEVWNNMDLLRRVAANNALTSPNHARDMLNNNINLKDLGGNGTGLLRTMSPNGSIYTEPLFKSSSKGDLNSELSPTSVRFAFSIYMTSNKDVPDIISEIRRRLDQQSPNVAYEQAEQVFTVKHGAVCMEIEVCQIPEYSLNGLRLRKVSGNQWQYKKLCQELFTGIDL</sequence>
<feature type="region of interest" description="Disordered" evidence="15">
    <location>
        <begin position="645"/>
        <end position="667"/>
    </location>
</feature>
<dbReference type="PROSITE" id="PS50011">
    <property type="entry name" value="PROTEIN_KINASE_DOM"/>
    <property type="match status" value="1"/>
</dbReference>
<dbReference type="KEGG" id="aten:116286806"/>
<dbReference type="CDD" id="cd14071">
    <property type="entry name" value="STKc_SIK"/>
    <property type="match status" value="1"/>
</dbReference>
<keyword evidence="4" id="KW-0723">Serine/threonine-protein kinase</keyword>
<keyword evidence="8 14" id="KW-0547">Nucleotide-binding</keyword>
<dbReference type="SMART" id="SM00220">
    <property type="entry name" value="S_TKc"/>
    <property type="match status" value="1"/>
</dbReference>
<dbReference type="PROSITE" id="PS00107">
    <property type="entry name" value="PROTEIN_KINASE_ATP"/>
    <property type="match status" value="1"/>
</dbReference>
<dbReference type="CDD" id="cd12121">
    <property type="entry name" value="MARK_C_like"/>
    <property type="match status" value="1"/>
</dbReference>
<dbReference type="CDD" id="cd14338">
    <property type="entry name" value="UBA_SIK"/>
    <property type="match status" value="1"/>
</dbReference>
<evidence type="ECO:0000256" key="2">
    <source>
        <dbReference type="ARBA" id="ARBA00006234"/>
    </source>
</evidence>
<evidence type="ECO:0000256" key="13">
    <source>
        <dbReference type="ARBA" id="ARBA00048679"/>
    </source>
</evidence>
<evidence type="ECO:0000256" key="3">
    <source>
        <dbReference type="ARBA" id="ARBA00012513"/>
    </source>
</evidence>
<dbReference type="InParanoid" id="A0A6P8H915"/>
<comment type="similarity">
    <text evidence="2">Belongs to the protein kinase superfamily. CAMK Ser/Thr protein kinase family. SNF1 subfamily.</text>
</comment>
<dbReference type="GO" id="GO:0000226">
    <property type="term" value="P:microtubule cytoskeleton organization"/>
    <property type="evidence" value="ECO:0007669"/>
    <property type="project" value="TreeGrafter"/>
</dbReference>
<dbReference type="PANTHER" id="PTHR24346">
    <property type="entry name" value="MAP/MICROTUBULE AFFINITY-REGULATING KINASE"/>
    <property type="match status" value="1"/>
</dbReference>
<evidence type="ECO:0000256" key="10">
    <source>
        <dbReference type="ARBA" id="ARBA00022840"/>
    </source>
</evidence>
<keyword evidence="7" id="KW-0479">Metal-binding</keyword>
<name>A0A6P8H915_ACTTE</name>
<evidence type="ECO:0000259" key="16">
    <source>
        <dbReference type="PROSITE" id="PS50011"/>
    </source>
</evidence>
<protein>
    <recommendedName>
        <fullName evidence="3">non-specific serine/threonine protein kinase</fullName>
        <ecNumber evidence="3">2.7.11.1</ecNumber>
    </recommendedName>
</protein>
<comment type="catalytic activity">
    <reaction evidence="13">
        <text>L-seryl-[protein] + ATP = O-phospho-L-seryl-[protein] + ADP + H(+)</text>
        <dbReference type="Rhea" id="RHEA:17989"/>
        <dbReference type="Rhea" id="RHEA-COMP:9863"/>
        <dbReference type="Rhea" id="RHEA-COMP:11604"/>
        <dbReference type="ChEBI" id="CHEBI:15378"/>
        <dbReference type="ChEBI" id="CHEBI:29999"/>
        <dbReference type="ChEBI" id="CHEBI:30616"/>
        <dbReference type="ChEBI" id="CHEBI:83421"/>
        <dbReference type="ChEBI" id="CHEBI:456216"/>
        <dbReference type="EC" id="2.7.11.1"/>
    </reaction>
</comment>
<feature type="region of interest" description="Disordered" evidence="15">
    <location>
        <begin position="688"/>
        <end position="707"/>
    </location>
</feature>
<dbReference type="GO" id="GO:0005524">
    <property type="term" value="F:ATP binding"/>
    <property type="evidence" value="ECO:0007669"/>
    <property type="project" value="UniProtKB-UniRule"/>
</dbReference>
<evidence type="ECO:0000259" key="17">
    <source>
        <dbReference type="PROSITE" id="PS50030"/>
    </source>
</evidence>
<dbReference type="Pfam" id="PF00069">
    <property type="entry name" value="Pkinase"/>
    <property type="match status" value="1"/>
</dbReference>
<dbReference type="GO" id="GO:0005737">
    <property type="term" value="C:cytoplasm"/>
    <property type="evidence" value="ECO:0007669"/>
    <property type="project" value="TreeGrafter"/>
</dbReference>
<evidence type="ECO:0000256" key="14">
    <source>
        <dbReference type="PROSITE-ProRule" id="PRU10141"/>
    </source>
</evidence>
<evidence type="ECO:0000256" key="1">
    <source>
        <dbReference type="ARBA" id="ARBA00001946"/>
    </source>
</evidence>
<dbReference type="SUPFAM" id="SSF56112">
    <property type="entry name" value="Protein kinase-like (PK-like)"/>
    <property type="match status" value="1"/>
</dbReference>
<comment type="cofactor">
    <cofactor evidence="1">
        <name>Mg(2+)</name>
        <dbReference type="ChEBI" id="CHEBI:18420"/>
    </cofactor>
</comment>
<dbReference type="Gene3D" id="3.30.310.80">
    <property type="entry name" value="Kinase associated domain 1, KA1"/>
    <property type="match status" value="1"/>
</dbReference>
<evidence type="ECO:0000256" key="12">
    <source>
        <dbReference type="ARBA" id="ARBA00047899"/>
    </source>
</evidence>
<evidence type="ECO:0000313" key="20">
    <source>
        <dbReference type="RefSeq" id="XP_031549252.1"/>
    </source>
</evidence>
<dbReference type="RefSeq" id="XP_031549252.1">
    <property type="nucleotide sequence ID" value="XM_031693392.1"/>
</dbReference>
<feature type="compositionally biased region" description="Low complexity" evidence="15">
    <location>
        <begin position="854"/>
        <end position="889"/>
    </location>
</feature>
<evidence type="ECO:0000256" key="4">
    <source>
        <dbReference type="ARBA" id="ARBA00022527"/>
    </source>
</evidence>
<dbReference type="GO" id="GO:0050321">
    <property type="term" value="F:tau-protein kinase activity"/>
    <property type="evidence" value="ECO:0007669"/>
    <property type="project" value="TreeGrafter"/>
</dbReference>
<feature type="region of interest" description="Disordered" evidence="15">
    <location>
        <begin position="338"/>
        <end position="374"/>
    </location>
</feature>
<dbReference type="InterPro" id="IPR008271">
    <property type="entry name" value="Ser/Thr_kinase_AS"/>
</dbReference>
<dbReference type="GO" id="GO:0035556">
    <property type="term" value="P:intracellular signal transduction"/>
    <property type="evidence" value="ECO:0007669"/>
    <property type="project" value="TreeGrafter"/>
</dbReference>
<dbReference type="InterPro" id="IPR057380">
    <property type="entry name" value="UBA_SIK1/2/3"/>
</dbReference>
<dbReference type="Pfam" id="PF23312">
    <property type="entry name" value="UBA_SIK3"/>
    <property type="match status" value="1"/>
</dbReference>
<accession>A0A6P8H915</accession>
<evidence type="ECO:0000256" key="7">
    <source>
        <dbReference type="ARBA" id="ARBA00022723"/>
    </source>
</evidence>
<evidence type="ECO:0000313" key="19">
    <source>
        <dbReference type="Proteomes" id="UP000515163"/>
    </source>
</evidence>
<feature type="domain" description="Protein kinase" evidence="16">
    <location>
        <begin position="20"/>
        <end position="271"/>
    </location>
</feature>
<dbReference type="SUPFAM" id="SSF103243">
    <property type="entry name" value="KA1-like"/>
    <property type="match status" value="1"/>
</dbReference>
<dbReference type="PROSITE" id="PS50032">
    <property type="entry name" value="KA1"/>
    <property type="match status" value="1"/>
</dbReference>
<dbReference type="EC" id="2.7.11.1" evidence="3"/>
<keyword evidence="5" id="KW-0597">Phosphoprotein</keyword>